<name>A0ACC0Z0C1_9ROSI</name>
<keyword evidence="2" id="KW-1185">Reference proteome</keyword>
<comment type="caution">
    <text evidence="1">The sequence shown here is derived from an EMBL/GenBank/DDBJ whole genome shotgun (WGS) entry which is preliminary data.</text>
</comment>
<accession>A0ACC0Z0C1</accession>
<organism evidence="1 2">
    <name type="scientific">Pistacia integerrima</name>
    <dbReference type="NCBI Taxonomy" id="434235"/>
    <lineage>
        <taxon>Eukaryota</taxon>
        <taxon>Viridiplantae</taxon>
        <taxon>Streptophyta</taxon>
        <taxon>Embryophyta</taxon>
        <taxon>Tracheophyta</taxon>
        <taxon>Spermatophyta</taxon>
        <taxon>Magnoliopsida</taxon>
        <taxon>eudicotyledons</taxon>
        <taxon>Gunneridae</taxon>
        <taxon>Pentapetalae</taxon>
        <taxon>rosids</taxon>
        <taxon>malvids</taxon>
        <taxon>Sapindales</taxon>
        <taxon>Anacardiaceae</taxon>
        <taxon>Pistacia</taxon>
    </lineage>
</organism>
<protein>
    <submittedName>
        <fullName evidence="1">Uncharacterized protein</fullName>
    </submittedName>
</protein>
<dbReference type="EMBL" id="CM047739">
    <property type="protein sequence ID" value="KAJ0043100.1"/>
    <property type="molecule type" value="Genomic_DNA"/>
</dbReference>
<proteinExistence type="predicted"/>
<sequence length="665" mass="75125">MVTVTLGRVMSTLLSARPKKLHDSISRLSPQHKTTSLGSLDESLWFLYKYVRDAVDREETLDEIFVPMIEHSLRSKESKHGDQAMILLNWLFKDEHLFQVLALNLANIIMRKDDRYITLGWCILVRSLLEYGTTMDQHLLNGIRAKYDALLKILCSCIPQLSYVVCKGSNMQNGYELPSRLSISAADCFISLTEALTKKPKFSSDGQKPSNSKASDRPTILMLSTSGEKKVKPTNESSELSSMDMEFLLWDHLEDLVVLVQRLLAWSKKSRPLHAKGLEKVLKWLEELKGHYCGIQDEAGSKNLKSGPLLFSSCWRHYGMLLHLEDHKFFKHCKEPLDQYLSGIQYYTDNHSERHMDGKDGGVETRKFFLNCICLLLGRLDSKRFEVIIVEYGTQMSHVLLSQLHCHDEDVIDAVVCIFKAALFKQNHSSGSRFSETRQIDSLLPLLLHLLDERDGAARAVVMLIAEYCSISADGHCLQEVLERLTSGNIIQRRNAIDVISELIRISSQTDSSNSHLAWQGIANHLLERLGDEESVIREQTSNLLPMIDPLLVLPALVRLVCSSDEKIQSSASVACIGLLKYHNQKYLKLYLCCLTVLGIFLPKSQHLNVLTISSILRSSCSNISQSLDLPETAVNNAQGSKLDGDQVLKLIPQWSESVRMITLQ</sequence>
<dbReference type="Proteomes" id="UP001163603">
    <property type="component" value="Chromosome 4"/>
</dbReference>
<gene>
    <name evidence="1" type="ORF">Pint_17931</name>
</gene>
<reference evidence="2" key="1">
    <citation type="journal article" date="2023" name="G3 (Bethesda)">
        <title>Genome assembly and association tests identify interacting loci associated with vigor, precocity, and sex in interspecific pistachio rootstocks.</title>
        <authorList>
            <person name="Palmer W."/>
            <person name="Jacygrad E."/>
            <person name="Sagayaradj S."/>
            <person name="Cavanaugh K."/>
            <person name="Han R."/>
            <person name="Bertier L."/>
            <person name="Beede B."/>
            <person name="Kafkas S."/>
            <person name="Golino D."/>
            <person name="Preece J."/>
            <person name="Michelmore R."/>
        </authorList>
    </citation>
    <scope>NUCLEOTIDE SEQUENCE [LARGE SCALE GENOMIC DNA]</scope>
</reference>
<evidence type="ECO:0000313" key="1">
    <source>
        <dbReference type="EMBL" id="KAJ0043100.1"/>
    </source>
</evidence>
<evidence type="ECO:0000313" key="2">
    <source>
        <dbReference type="Proteomes" id="UP001163603"/>
    </source>
</evidence>